<dbReference type="SUPFAM" id="SSF50969">
    <property type="entry name" value="YVTN repeat-like/Quinoprotein amine dehydrogenase"/>
    <property type="match status" value="1"/>
</dbReference>
<gene>
    <name evidence="2" type="ORF">IC007_0601</name>
</gene>
<accession>A0A510E0T1</accession>
<dbReference type="RefSeq" id="WP_149564702.1">
    <property type="nucleotide sequence ID" value="NZ_AP018930.1"/>
</dbReference>
<name>A0A510E0T1_9CREN</name>
<proteinExistence type="predicted"/>
<dbReference type="PANTHER" id="PTHR47197:SF3">
    <property type="entry name" value="DIHYDRO-HEME D1 DEHYDROGENASE"/>
    <property type="match status" value="1"/>
</dbReference>
<dbReference type="InterPro" id="IPR015943">
    <property type="entry name" value="WD40/YVTN_repeat-like_dom_sf"/>
</dbReference>
<reference evidence="3" key="1">
    <citation type="submission" date="2018-09" db="EMBL/GenBank/DDBJ databases">
        <title>Complete Genome Sequencing of Sulfolobus sp. JCM 16834.</title>
        <authorList>
            <person name="Kato S."/>
            <person name="Itoh T."/>
            <person name="Ohkuma M."/>
        </authorList>
    </citation>
    <scope>NUCLEOTIDE SEQUENCE [LARGE SCALE GENOMIC DNA]</scope>
    <source>
        <strain evidence="3">IC-007</strain>
    </source>
</reference>
<keyword evidence="1" id="KW-1133">Transmembrane helix</keyword>
<dbReference type="Proteomes" id="UP000325030">
    <property type="component" value="Chromosome"/>
</dbReference>
<evidence type="ECO:0000256" key="1">
    <source>
        <dbReference type="SAM" id="Phobius"/>
    </source>
</evidence>
<sequence>MKILLIFPIFVLLFLISVQAVTVNSLSVASNPSYGVYYNGKIYLISQGAKELEVISNNAIVSKISLPNYPDPFRLAILKGDIYVVYQKGPLIEMKNNKEVWNYTIPHIGKYPAIISADNYVIVTASYGDKIYFISPSHEVKTLDVMPSPQALAYDNYTKVVYVGAYGSPLIYGVSLNTFSIVQKISLNVSSVEAMTFVPPNELAVSPGHHYFELINISNGNIIAFDSLPVTLGTINGYAWMCYIPYDNDVVLSIPKGSNVVLFNDAGGFISEVTVGNSPNGIVYDPQNHEVYVMNYGSSTVSYFNVPAPHIVAKPVPKANYTPYYIAVGIGVVILAVIGVVIFMKRR</sequence>
<dbReference type="EMBL" id="AP018930">
    <property type="protein sequence ID" value="BBG26096.1"/>
    <property type="molecule type" value="Genomic_DNA"/>
</dbReference>
<dbReference type="InterPro" id="IPR011044">
    <property type="entry name" value="Quino_amine_DH_bsu"/>
</dbReference>
<dbReference type="InterPro" id="IPR051200">
    <property type="entry name" value="Host-pathogen_enzymatic-act"/>
</dbReference>
<evidence type="ECO:0000313" key="2">
    <source>
        <dbReference type="EMBL" id="BBG26096.1"/>
    </source>
</evidence>
<evidence type="ECO:0000313" key="3">
    <source>
        <dbReference type="Proteomes" id="UP000325030"/>
    </source>
</evidence>
<keyword evidence="1" id="KW-0472">Membrane</keyword>
<organism evidence="2 3">
    <name type="scientific">Sulfuracidifex tepidarius</name>
    <dbReference type="NCBI Taxonomy" id="1294262"/>
    <lineage>
        <taxon>Archaea</taxon>
        <taxon>Thermoproteota</taxon>
        <taxon>Thermoprotei</taxon>
        <taxon>Sulfolobales</taxon>
        <taxon>Sulfolobaceae</taxon>
        <taxon>Sulfuracidifex</taxon>
    </lineage>
</organism>
<dbReference type="Gene3D" id="2.130.10.10">
    <property type="entry name" value="YVTN repeat-like/Quinoprotein amine dehydrogenase"/>
    <property type="match status" value="2"/>
</dbReference>
<protein>
    <submittedName>
        <fullName evidence="2">Uncharacterized protein</fullName>
    </submittedName>
</protein>
<feature type="transmembrane region" description="Helical" evidence="1">
    <location>
        <begin position="324"/>
        <end position="344"/>
    </location>
</feature>
<dbReference type="PANTHER" id="PTHR47197">
    <property type="entry name" value="PROTEIN NIRF"/>
    <property type="match status" value="1"/>
</dbReference>
<keyword evidence="1" id="KW-0812">Transmembrane</keyword>
<dbReference type="GeneID" id="41717041"/>
<dbReference type="AlphaFoldDB" id="A0A510E0T1"/>